<dbReference type="CDD" id="cd07247">
    <property type="entry name" value="SgaA_N_like"/>
    <property type="match status" value="2"/>
</dbReference>
<feature type="domain" description="VOC" evidence="1">
    <location>
        <begin position="10"/>
        <end position="123"/>
    </location>
</feature>
<feature type="domain" description="VOC" evidence="1">
    <location>
        <begin position="137"/>
        <end position="252"/>
    </location>
</feature>
<comment type="caution">
    <text evidence="2">The sequence shown here is derived from an EMBL/GenBank/DDBJ whole genome shotgun (WGS) entry which is preliminary data.</text>
</comment>
<dbReference type="InterPro" id="IPR037523">
    <property type="entry name" value="VOC_core"/>
</dbReference>
<dbReference type="SUPFAM" id="SSF54593">
    <property type="entry name" value="Glyoxalase/Bleomycin resistance protein/Dihydroxybiphenyl dioxygenase"/>
    <property type="match status" value="2"/>
</dbReference>
<name>A0A2X0INI0_9ACTN</name>
<dbReference type="InterPro" id="IPR029068">
    <property type="entry name" value="Glyas_Bleomycin-R_OHBP_Dase"/>
</dbReference>
<dbReference type="Pfam" id="PF00903">
    <property type="entry name" value="Glyoxalase"/>
    <property type="match status" value="2"/>
</dbReference>
<protein>
    <submittedName>
        <fullName evidence="2">VOC family protein</fullName>
    </submittedName>
</protein>
<dbReference type="EMBL" id="QKYN01000021">
    <property type="protein sequence ID" value="RAG86752.1"/>
    <property type="molecule type" value="Genomic_DNA"/>
</dbReference>
<sequence length="256" mass="27237">MLSTEYTPGTPRWIDLGSPDVKATDAFYTSLFGWEKEEAGPEAGGYGFYRSGGKRVGGVGPLMDPSASPAWTIYFGSDDAEATVKAVEQAGGTVRVPAMDVMGFGRMAQFTDPQGGEFAVWQPLETKGFEIVNVPVSVSWAELHTADAEAARGFYTGVLGWTLTDNDMGEFTYTVTSMGSEESSFGGLMGHFPGETVTFWLPYFEVADVDATTAKATELGATVLMGPASLEGVGRMSSLRDPHGAMFSVIKGEQPS</sequence>
<dbReference type="OrthoDB" id="9793039at2"/>
<dbReference type="InterPro" id="IPR004360">
    <property type="entry name" value="Glyas_Fos-R_dOase_dom"/>
</dbReference>
<organism evidence="2 3">
    <name type="scientific">Streptacidiphilus pinicola</name>
    <dbReference type="NCBI Taxonomy" id="2219663"/>
    <lineage>
        <taxon>Bacteria</taxon>
        <taxon>Bacillati</taxon>
        <taxon>Actinomycetota</taxon>
        <taxon>Actinomycetes</taxon>
        <taxon>Kitasatosporales</taxon>
        <taxon>Streptomycetaceae</taxon>
        <taxon>Streptacidiphilus</taxon>
    </lineage>
</organism>
<evidence type="ECO:0000313" key="3">
    <source>
        <dbReference type="Proteomes" id="UP000248889"/>
    </source>
</evidence>
<proteinExistence type="predicted"/>
<dbReference type="InterPro" id="IPR052164">
    <property type="entry name" value="Anthracycline_SecMetBiosynth"/>
</dbReference>
<dbReference type="PANTHER" id="PTHR33993:SF10">
    <property type="entry name" value="CONSERVED PROTEIN"/>
    <property type="match status" value="1"/>
</dbReference>
<keyword evidence="3" id="KW-1185">Reference proteome</keyword>
<dbReference type="AlphaFoldDB" id="A0A2X0INI0"/>
<evidence type="ECO:0000313" key="2">
    <source>
        <dbReference type="EMBL" id="RAG86752.1"/>
    </source>
</evidence>
<gene>
    <name evidence="2" type="ORF">DN069_05005</name>
</gene>
<dbReference type="PROSITE" id="PS51819">
    <property type="entry name" value="VOC"/>
    <property type="match status" value="2"/>
</dbReference>
<dbReference type="Gene3D" id="3.10.180.10">
    <property type="entry name" value="2,3-Dihydroxybiphenyl 1,2-Dioxygenase, domain 1"/>
    <property type="match status" value="2"/>
</dbReference>
<accession>A0A2X0INI0</accession>
<reference evidence="2 3" key="1">
    <citation type="submission" date="2018-06" db="EMBL/GenBank/DDBJ databases">
        <title>Streptacidiphilus pinicola sp. nov., isolated from pine grove soil.</title>
        <authorList>
            <person name="Roh S.G."/>
            <person name="Park S."/>
            <person name="Kim M.-K."/>
            <person name="Yun B.-R."/>
            <person name="Park J."/>
            <person name="Kim M.J."/>
            <person name="Kim Y.S."/>
            <person name="Kim S.B."/>
        </authorList>
    </citation>
    <scope>NUCLEOTIDE SEQUENCE [LARGE SCALE GENOMIC DNA]</scope>
    <source>
        <strain evidence="2 3">MMS16-CNU450</strain>
    </source>
</reference>
<evidence type="ECO:0000259" key="1">
    <source>
        <dbReference type="PROSITE" id="PS51819"/>
    </source>
</evidence>
<dbReference type="RefSeq" id="WP_111499591.1">
    <property type="nucleotide sequence ID" value="NZ_QKYN01000021.1"/>
</dbReference>
<dbReference type="Proteomes" id="UP000248889">
    <property type="component" value="Unassembled WGS sequence"/>
</dbReference>
<dbReference type="PANTHER" id="PTHR33993">
    <property type="entry name" value="GLYOXALASE-RELATED"/>
    <property type="match status" value="1"/>
</dbReference>